<keyword evidence="4" id="KW-1185">Reference proteome</keyword>
<keyword evidence="1" id="KW-0175">Coiled coil</keyword>
<dbReference type="Proteomes" id="UP000327013">
    <property type="component" value="Unassembled WGS sequence"/>
</dbReference>
<name>A0A5N6L2V8_9ROSI</name>
<gene>
    <name evidence="3" type="ORF">FH972_026044</name>
</gene>
<accession>A0A5N6L2V8</accession>
<reference evidence="3 4" key="1">
    <citation type="submission" date="2019-06" db="EMBL/GenBank/DDBJ databases">
        <title>A chromosomal-level reference genome of Carpinus fangiana (Coryloideae, Betulaceae).</title>
        <authorList>
            <person name="Yang X."/>
            <person name="Wang Z."/>
            <person name="Zhang L."/>
            <person name="Hao G."/>
            <person name="Liu J."/>
            <person name="Yang Y."/>
        </authorList>
    </citation>
    <scope>NUCLEOTIDE SEQUENCE [LARGE SCALE GENOMIC DNA]</scope>
    <source>
        <strain evidence="3">Cfa_2016G</strain>
        <tissue evidence="3">Leaf</tissue>
    </source>
</reference>
<dbReference type="AlphaFoldDB" id="A0A5N6L2V8"/>
<dbReference type="EMBL" id="VIBQ01000075">
    <property type="protein sequence ID" value="KAB8621935.1"/>
    <property type="molecule type" value="Genomic_DNA"/>
</dbReference>
<dbReference type="OrthoDB" id="48036at2759"/>
<feature type="region of interest" description="Disordered" evidence="2">
    <location>
        <begin position="97"/>
        <end position="124"/>
    </location>
</feature>
<evidence type="ECO:0000313" key="4">
    <source>
        <dbReference type="Proteomes" id="UP000327013"/>
    </source>
</evidence>
<proteinExistence type="predicted"/>
<sequence length="124" mass="13557">MGELQATAKLWAARLPSKDLTAYKDSSQASSAELSLPALVSHTRLEKHIETLLALVDSATLSMDNSDDAVAEFDDRLKRAQAKAKVIERIIGENSVQRQNTSTLDPAHLPNIRPGTNMEDFGLK</sequence>
<comment type="caution">
    <text evidence="3">The sequence shown here is derived from an EMBL/GenBank/DDBJ whole genome shotgun (WGS) entry which is preliminary data.</text>
</comment>
<evidence type="ECO:0000256" key="1">
    <source>
        <dbReference type="SAM" id="Coils"/>
    </source>
</evidence>
<evidence type="ECO:0000256" key="2">
    <source>
        <dbReference type="SAM" id="MobiDB-lite"/>
    </source>
</evidence>
<protein>
    <submittedName>
        <fullName evidence="3">Uncharacterized protein</fullName>
    </submittedName>
</protein>
<feature type="coiled-coil region" evidence="1">
    <location>
        <begin position="63"/>
        <end position="90"/>
    </location>
</feature>
<evidence type="ECO:0000313" key="3">
    <source>
        <dbReference type="EMBL" id="KAB8621935.1"/>
    </source>
</evidence>
<organism evidence="3 4">
    <name type="scientific">Carpinus fangiana</name>
    <dbReference type="NCBI Taxonomy" id="176857"/>
    <lineage>
        <taxon>Eukaryota</taxon>
        <taxon>Viridiplantae</taxon>
        <taxon>Streptophyta</taxon>
        <taxon>Embryophyta</taxon>
        <taxon>Tracheophyta</taxon>
        <taxon>Spermatophyta</taxon>
        <taxon>Magnoliopsida</taxon>
        <taxon>eudicotyledons</taxon>
        <taxon>Gunneridae</taxon>
        <taxon>Pentapetalae</taxon>
        <taxon>rosids</taxon>
        <taxon>fabids</taxon>
        <taxon>Fagales</taxon>
        <taxon>Betulaceae</taxon>
        <taxon>Carpinus</taxon>
    </lineage>
</organism>